<comment type="similarity">
    <text evidence="2">Belongs to the kiwellin family.</text>
</comment>
<dbReference type="CDD" id="cd22270">
    <property type="entry name" value="DPBB_kiwellin-like"/>
    <property type="match status" value="1"/>
</dbReference>
<dbReference type="GO" id="GO:0005576">
    <property type="term" value="C:extracellular region"/>
    <property type="evidence" value="ECO:0007669"/>
    <property type="project" value="UniProtKB-SubCell"/>
</dbReference>
<dbReference type="AlphaFoldDB" id="A0AAV0IG55"/>
<organism evidence="6 7">
    <name type="scientific">Linum tenue</name>
    <dbReference type="NCBI Taxonomy" id="586396"/>
    <lineage>
        <taxon>Eukaryota</taxon>
        <taxon>Viridiplantae</taxon>
        <taxon>Streptophyta</taxon>
        <taxon>Embryophyta</taxon>
        <taxon>Tracheophyta</taxon>
        <taxon>Spermatophyta</taxon>
        <taxon>Magnoliopsida</taxon>
        <taxon>eudicotyledons</taxon>
        <taxon>Gunneridae</taxon>
        <taxon>Pentapetalae</taxon>
        <taxon>rosids</taxon>
        <taxon>fabids</taxon>
        <taxon>Malpighiales</taxon>
        <taxon>Linaceae</taxon>
        <taxon>Linum</taxon>
    </lineage>
</organism>
<name>A0AAV0IG55_9ROSI</name>
<dbReference type="EMBL" id="CAMGYJ010000003">
    <property type="protein sequence ID" value="CAI0396462.1"/>
    <property type="molecule type" value="Genomic_DNA"/>
</dbReference>
<evidence type="ECO:0000256" key="1">
    <source>
        <dbReference type="ARBA" id="ARBA00004613"/>
    </source>
</evidence>
<dbReference type="PANTHER" id="PTHR33191">
    <property type="entry name" value="RIPENING-RELATED PROTEIN 2-RELATED"/>
    <property type="match status" value="1"/>
</dbReference>
<dbReference type="InterPro" id="IPR039271">
    <property type="entry name" value="Kiwellin-like"/>
</dbReference>
<sequence length="266" mass="28762">MMMMKCYSTSTLLFLLIFPSIPFPRNAVVFVDARVVRKARLTLVSFATIWEEDGGWVSPGCDAGAVVGDKEKVMALSSSWFDKGRRCNKYVRITGGDSGRTVTARVVGECDASLGCDGDVMDASRAVWMGLKVGSRDWGRRRFSNGDVEAARVHINDVSQGTREGTLTLNGFEKGQDGGGPASCDGSFHDNDEMIVALPAKFFKKGRRCNKNIVIEGNGHTVSARVVDECGKGCGDDIVDGSKGVWVGLSIPEKDRGELAITWHDA</sequence>
<feature type="chain" id="PRO_5043841153" evidence="5">
    <location>
        <begin position="28"/>
        <end position="266"/>
    </location>
</feature>
<keyword evidence="4 5" id="KW-0732">Signal</keyword>
<comment type="subcellular location">
    <subcellularLocation>
        <location evidence="1">Secreted</location>
    </subcellularLocation>
</comment>
<dbReference type="SUPFAM" id="SSF50685">
    <property type="entry name" value="Barwin-like endoglucanases"/>
    <property type="match status" value="2"/>
</dbReference>
<evidence type="ECO:0000256" key="5">
    <source>
        <dbReference type="SAM" id="SignalP"/>
    </source>
</evidence>
<accession>A0AAV0IG55</accession>
<evidence type="ECO:0000313" key="7">
    <source>
        <dbReference type="Proteomes" id="UP001154282"/>
    </source>
</evidence>
<evidence type="ECO:0000256" key="4">
    <source>
        <dbReference type="ARBA" id="ARBA00022729"/>
    </source>
</evidence>
<reference evidence="6" key="1">
    <citation type="submission" date="2022-08" db="EMBL/GenBank/DDBJ databases">
        <authorList>
            <person name="Gutierrez-Valencia J."/>
        </authorList>
    </citation>
    <scope>NUCLEOTIDE SEQUENCE</scope>
</reference>
<evidence type="ECO:0000256" key="3">
    <source>
        <dbReference type="ARBA" id="ARBA00022525"/>
    </source>
</evidence>
<keyword evidence="3" id="KW-0964">Secreted</keyword>
<dbReference type="Proteomes" id="UP001154282">
    <property type="component" value="Unassembled WGS sequence"/>
</dbReference>
<dbReference type="PANTHER" id="PTHR33191:SF85">
    <property type="entry name" value="RLPA-LIKE PROTEIN DOUBLE-PSI BETA-BARREL DOMAIN-CONTAINING PROTEIN"/>
    <property type="match status" value="1"/>
</dbReference>
<evidence type="ECO:0000313" key="6">
    <source>
        <dbReference type="EMBL" id="CAI0396462.1"/>
    </source>
</evidence>
<feature type="signal peptide" evidence="5">
    <location>
        <begin position="1"/>
        <end position="27"/>
    </location>
</feature>
<comment type="caution">
    <text evidence="6">The sequence shown here is derived from an EMBL/GenBank/DDBJ whole genome shotgun (WGS) entry which is preliminary data.</text>
</comment>
<dbReference type="Pfam" id="PF24300">
    <property type="entry name" value="KWL1"/>
    <property type="match status" value="2"/>
</dbReference>
<gene>
    <name evidence="6" type="ORF">LITE_LOCUS9131</name>
</gene>
<proteinExistence type="inferred from homology"/>
<dbReference type="Gene3D" id="2.40.40.10">
    <property type="entry name" value="RlpA-like domain"/>
    <property type="match status" value="2"/>
</dbReference>
<keyword evidence="7" id="KW-1185">Reference proteome</keyword>
<evidence type="ECO:0000256" key="2">
    <source>
        <dbReference type="ARBA" id="ARBA00005592"/>
    </source>
</evidence>
<protein>
    <submittedName>
        <fullName evidence="6">Uncharacterized protein</fullName>
    </submittedName>
</protein>
<dbReference type="InterPro" id="IPR036908">
    <property type="entry name" value="RlpA-like_sf"/>
</dbReference>